<dbReference type="eggNOG" id="COG3279">
    <property type="taxonomic scope" value="Bacteria"/>
</dbReference>
<dbReference type="InterPro" id="IPR007492">
    <property type="entry name" value="LytTR_DNA-bd_dom"/>
</dbReference>
<evidence type="ECO:0000313" key="4">
    <source>
        <dbReference type="EMBL" id="EOL48879.1"/>
    </source>
</evidence>
<dbReference type="InterPro" id="IPR046947">
    <property type="entry name" value="LytR-like"/>
</dbReference>
<comment type="caution">
    <text evidence="1">Lacks conserved residue(s) required for the propagation of feature annotation.</text>
</comment>
<evidence type="ECO:0000259" key="3">
    <source>
        <dbReference type="PROSITE" id="PS50930"/>
    </source>
</evidence>
<dbReference type="GO" id="GO:0003677">
    <property type="term" value="F:DNA binding"/>
    <property type="evidence" value="ECO:0007669"/>
    <property type="project" value="InterPro"/>
</dbReference>
<dbReference type="Pfam" id="PF04397">
    <property type="entry name" value="LytTR"/>
    <property type="match status" value="1"/>
</dbReference>
<dbReference type="SMART" id="SM00850">
    <property type="entry name" value="LytTR"/>
    <property type="match status" value="1"/>
</dbReference>
<dbReference type="InterPro" id="IPR001789">
    <property type="entry name" value="Sig_transdc_resp-reg_receiver"/>
</dbReference>
<sequence>MQIAICEASLSELNKMEEILSQHTFEYTSYSDVTRLIRDVEEKKILFEFYLLNIEADGYHVIEVAKKLRSLSPNSLIVFLTNDEKYMPLVFEIRTFDYLIKPITKQKLDLVLERAAHYLSIDKKYFSFTYKKIRYILDASKILYFEKRGRTAFIYYEDELYKCNMTAAEILKQLDNNNFVQIHSAYIINLNYIKGYTLKYVLMRNSFLTNFTSSNGKKLTKLPISEKYKKLTKNKITNFIKR</sequence>
<evidence type="ECO:0008006" key="6">
    <source>
        <dbReference type="Google" id="ProtNLM"/>
    </source>
</evidence>
<dbReference type="GO" id="GO:0000156">
    <property type="term" value="F:phosphorelay response regulator activity"/>
    <property type="evidence" value="ECO:0007669"/>
    <property type="project" value="InterPro"/>
</dbReference>
<feature type="domain" description="HTH LytTR-type" evidence="3">
    <location>
        <begin position="126"/>
        <end position="194"/>
    </location>
</feature>
<dbReference type="PROSITE" id="PS50110">
    <property type="entry name" value="RESPONSE_REGULATORY"/>
    <property type="match status" value="1"/>
</dbReference>
<keyword evidence="5" id="KW-1185">Reference proteome</keyword>
<dbReference type="SUPFAM" id="SSF52172">
    <property type="entry name" value="CheY-like"/>
    <property type="match status" value="1"/>
</dbReference>
<comment type="caution">
    <text evidence="4">The sequence shown here is derived from an EMBL/GenBank/DDBJ whole genome shotgun (WGS) entry which is preliminary data.</text>
</comment>
<accession>R3U4K7</accession>
<dbReference type="STRING" id="154621.RV11_GL000834"/>
<dbReference type="PATRIC" id="fig|1158610.3.peg.406"/>
<dbReference type="Proteomes" id="UP000013785">
    <property type="component" value="Unassembled WGS sequence"/>
</dbReference>
<dbReference type="AlphaFoldDB" id="R3U4K7"/>
<name>R3U4K7_9ENTE</name>
<feature type="domain" description="Response regulatory" evidence="2">
    <location>
        <begin position="2"/>
        <end position="116"/>
    </location>
</feature>
<evidence type="ECO:0000313" key="5">
    <source>
        <dbReference type="Proteomes" id="UP000013785"/>
    </source>
</evidence>
<evidence type="ECO:0000259" key="2">
    <source>
        <dbReference type="PROSITE" id="PS50110"/>
    </source>
</evidence>
<dbReference type="EMBL" id="AJAT01000007">
    <property type="protein sequence ID" value="EOL48879.1"/>
    <property type="molecule type" value="Genomic_DNA"/>
</dbReference>
<dbReference type="Gene3D" id="3.40.50.2300">
    <property type="match status" value="1"/>
</dbReference>
<reference evidence="4 5" key="1">
    <citation type="submission" date="2013-02" db="EMBL/GenBank/DDBJ databases">
        <title>The Genome Sequence of Enterococcus phoeniculicola BAA-412.</title>
        <authorList>
            <consortium name="The Broad Institute Genome Sequencing Platform"/>
            <consortium name="The Broad Institute Genome Sequencing Center for Infectious Disease"/>
            <person name="Earl A.M."/>
            <person name="Gilmore M.S."/>
            <person name="Lebreton F."/>
            <person name="Walker B."/>
            <person name="Young S.K."/>
            <person name="Zeng Q."/>
            <person name="Gargeya S."/>
            <person name="Fitzgerald M."/>
            <person name="Haas B."/>
            <person name="Abouelleil A."/>
            <person name="Alvarado L."/>
            <person name="Arachchi H.M."/>
            <person name="Berlin A.M."/>
            <person name="Chapman S.B."/>
            <person name="Dewar J."/>
            <person name="Goldberg J."/>
            <person name="Griggs A."/>
            <person name="Gujja S."/>
            <person name="Hansen M."/>
            <person name="Howarth C."/>
            <person name="Imamovic A."/>
            <person name="Larimer J."/>
            <person name="McCowan C."/>
            <person name="Murphy C."/>
            <person name="Neiman D."/>
            <person name="Pearson M."/>
            <person name="Priest M."/>
            <person name="Roberts A."/>
            <person name="Saif S."/>
            <person name="Shea T."/>
            <person name="Sisk P."/>
            <person name="Sykes S."/>
            <person name="Wortman J."/>
            <person name="Nusbaum C."/>
            <person name="Birren B."/>
        </authorList>
    </citation>
    <scope>NUCLEOTIDE SEQUENCE [LARGE SCALE GENOMIC DNA]</scope>
    <source>
        <strain evidence="4 5">ATCC BAA-412</strain>
    </source>
</reference>
<proteinExistence type="predicted"/>
<protein>
    <recommendedName>
        <fullName evidence="6">Response regulatory domain-containing protein</fullName>
    </recommendedName>
</protein>
<dbReference type="Gene3D" id="2.40.50.1020">
    <property type="entry name" value="LytTr DNA-binding domain"/>
    <property type="match status" value="1"/>
</dbReference>
<organism evidence="4 5">
    <name type="scientific">Enterococcus phoeniculicola ATCC BAA-412</name>
    <dbReference type="NCBI Taxonomy" id="1158610"/>
    <lineage>
        <taxon>Bacteria</taxon>
        <taxon>Bacillati</taxon>
        <taxon>Bacillota</taxon>
        <taxon>Bacilli</taxon>
        <taxon>Lactobacillales</taxon>
        <taxon>Enterococcaceae</taxon>
        <taxon>Enterococcus</taxon>
    </lineage>
</organism>
<dbReference type="HOGENOM" id="CLU_000445_14_2_9"/>
<dbReference type="PANTHER" id="PTHR37299:SF1">
    <property type="entry name" value="STAGE 0 SPORULATION PROTEIN A HOMOLOG"/>
    <property type="match status" value="1"/>
</dbReference>
<evidence type="ECO:0000256" key="1">
    <source>
        <dbReference type="PROSITE-ProRule" id="PRU00169"/>
    </source>
</evidence>
<dbReference type="InterPro" id="IPR011006">
    <property type="entry name" value="CheY-like_superfamily"/>
</dbReference>
<dbReference type="PROSITE" id="PS50930">
    <property type="entry name" value="HTH_LYTTR"/>
    <property type="match status" value="1"/>
</dbReference>
<gene>
    <name evidence="4" type="ORF">UC3_00430</name>
</gene>
<dbReference type="PANTHER" id="PTHR37299">
    <property type="entry name" value="TRANSCRIPTIONAL REGULATOR-RELATED"/>
    <property type="match status" value="1"/>
</dbReference>